<gene>
    <name evidence="3" type="ORF">EXIGLDRAFT_69869</name>
</gene>
<dbReference type="GO" id="GO:0016787">
    <property type="term" value="F:hydrolase activity"/>
    <property type="evidence" value="ECO:0007669"/>
    <property type="project" value="UniProtKB-KW"/>
</dbReference>
<dbReference type="InterPro" id="IPR002018">
    <property type="entry name" value="CarbesteraseB"/>
</dbReference>
<dbReference type="Pfam" id="PF00135">
    <property type="entry name" value="COesterase"/>
    <property type="match status" value="1"/>
</dbReference>
<dbReference type="Gene3D" id="3.40.50.1820">
    <property type="entry name" value="alpha/beta hydrolase"/>
    <property type="match status" value="1"/>
</dbReference>
<evidence type="ECO:0000313" key="3">
    <source>
        <dbReference type="EMBL" id="KZV92673.1"/>
    </source>
</evidence>
<dbReference type="InterPro" id="IPR029058">
    <property type="entry name" value="AB_hydrolase_fold"/>
</dbReference>
<sequence>MMFSIPLLVVWVVALARVTVGLPVVEPLAARATGFETAFGTLTNGTSTVAGVQRFVVRYATAARWKASVLATSLHILQSLPPVCPQVTDTDSGAFTGEEDCLYLVVYVPTKVIPSSVIVWIHGGSLIVGGANDPMIDGSKLALATQSVVAVMQYRLGVLGFLPPVGANPNSNLGVRDAITALTFVNKIVSAFGGNLKNAVTVAGQSSGATMIRALLAAPSASALFSKAILQSDTADYGFFKPTTITTFQKNFFPSLNCSVSNASCQSALSLGAIMSAQNDFLPGAPDLDAASAGPLALRPVIDNQIITTTLTTTFPSSLKPLLITTVKNEAGPTIFGGGGVPQVPNDFYAPVLESVIPDSRAQSILNSTFYALGKSDDAVRDALMEVVTDLAFRCPDWALARAWSTRGGSVFLGKFLAGATHPSNDGIDFCTTTPGAVCHQDDIPIVFGTARNPSAAQKQLIADTQARFAAFVRTGNPNLVGQASRSQPAWLKAKSSDSSISTSVQPLGGSGPVDLGACVSTFWGSPIAQFDYQIHGL</sequence>
<accession>A0A165HZC8</accession>
<protein>
    <submittedName>
        <fullName evidence="3">Alpha/beta-hydrolase</fullName>
    </submittedName>
</protein>
<dbReference type="InParanoid" id="A0A165HZC8"/>
<proteinExistence type="predicted"/>
<keyword evidence="4" id="KW-1185">Reference proteome</keyword>
<dbReference type="SUPFAM" id="SSF53474">
    <property type="entry name" value="alpha/beta-Hydrolases"/>
    <property type="match status" value="1"/>
</dbReference>
<feature type="signal peptide" evidence="1">
    <location>
        <begin position="1"/>
        <end position="21"/>
    </location>
</feature>
<feature type="domain" description="Carboxylesterase type B" evidence="2">
    <location>
        <begin position="79"/>
        <end position="499"/>
    </location>
</feature>
<dbReference type="AlphaFoldDB" id="A0A165HZC8"/>
<keyword evidence="3" id="KW-0378">Hydrolase</keyword>
<keyword evidence="1" id="KW-0732">Signal</keyword>
<evidence type="ECO:0000259" key="2">
    <source>
        <dbReference type="Pfam" id="PF00135"/>
    </source>
</evidence>
<dbReference type="EMBL" id="KV426004">
    <property type="protein sequence ID" value="KZV92673.1"/>
    <property type="molecule type" value="Genomic_DNA"/>
</dbReference>
<dbReference type="ESTHER" id="exigl-a0a165hzc8">
    <property type="family name" value="Fungal_carboxylesterase_lipase"/>
</dbReference>
<dbReference type="Proteomes" id="UP000077266">
    <property type="component" value="Unassembled WGS sequence"/>
</dbReference>
<dbReference type="PANTHER" id="PTHR45570:SF1">
    <property type="entry name" value="CARBOXYLIC ESTER HYDROLASE"/>
    <property type="match status" value="1"/>
</dbReference>
<feature type="chain" id="PRO_5007858991" evidence="1">
    <location>
        <begin position="22"/>
        <end position="538"/>
    </location>
</feature>
<dbReference type="PANTHER" id="PTHR45570">
    <property type="entry name" value="CARBOXYLIC ESTER HYDROLASE"/>
    <property type="match status" value="1"/>
</dbReference>
<organism evidence="3 4">
    <name type="scientific">Exidia glandulosa HHB12029</name>
    <dbReference type="NCBI Taxonomy" id="1314781"/>
    <lineage>
        <taxon>Eukaryota</taxon>
        <taxon>Fungi</taxon>
        <taxon>Dikarya</taxon>
        <taxon>Basidiomycota</taxon>
        <taxon>Agaricomycotina</taxon>
        <taxon>Agaricomycetes</taxon>
        <taxon>Auriculariales</taxon>
        <taxon>Exidiaceae</taxon>
        <taxon>Exidia</taxon>
    </lineage>
</organism>
<name>A0A165HZC8_EXIGL</name>
<evidence type="ECO:0000256" key="1">
    <source>
        <dbReference type="SAM" id="SignalP"/>
    </source>
</evidence>
<evidence type="ECO:0000313" key="4">
    <source>
        <dbReference type="Proteomes" id="UP000077266"/>
    </source>
</evidence>
<dbReference type="OrthoDB" id="408631at2759"/>
<dbReference type="STRING" id="1314781.A0A165HZC8"/>
<reference evidence="3 4" key="1">
    <citation type="journal article" date="2016" name="Mol. Biol. Evol.">
        <title>Comparative Genomics of Early-Diverging Mushroom-Forming Fungi Provides Insights into the Origins of Lignocellulose Decay Capabilities.</title>
        <authorList>
            <person name="Nagy L.G."/>
            <person name="Riley R."/>
            <person name="Tritt A."/>
            <person name="Adam C."/>
            <person name="Daum C."/>
            <person name="Floudas D."/>
            <person name="Sun H."/>
            <person name="Yadav J.S."/>
            <person name="Pangilinan J."/>
            <person name="Larsson K.H."/>
            <person name="Matsuura K."/>
            <person name="Barry K."/>
            <person name="Labutti K."/>
            <person name="Kuo R."/>
            <person name="Ohm R.A."/>
            <person name="Bhattacharya S.S."/>
            <person name="Shirouzu T."/>
            <person name="Yoshinaga Y."/>
            <person name="Martin F.M."/>
            <person name="Grigoriev I.V."/>
            <person name="Hibbett D.S."/>
        </authorList>
    </citation>
    <scope>NUCLEOTIDE SEQUENCE [LARGE SCALE GENOMIC DNA]</scope>
    <source>
        <strain evidence="3 4">HHB12029</strain>
    </source>
</reference>